<dbReference type="PANTHER" id="PTHR32347">
    <property type="entry name" value="EFFLUX SYSTEM COMPONENT YKNX-RELATED"/>
    <property type="match status" value="1"/>
</dbReference>
<keyword evidence="9" id="KW-1185">Reference proteome</keyword>
<evidence type="ECO:0000256" key="3">
    <source>
        <dbReference type="ARBA" id="ARBA00023054"/>
    </source>
</evidence>
<dbReference type="InterPro" id="IPR058649">
    <property type="entry name" value="CzcB_C"/>
</dbReference>
<dbReference type="EMBL" id="FUYH01000033">
    <property type="protein sequence ID" value="SKA98987.1"/>
    <property type="molecule type" value="Genomic_DNA"/>
</dbReference>
<dbReference type="Gene3D" id="2.40.50.100">
    <property type="match status" value="1"/>
</dbReference>
<evidence type="ECO:0000259" key="7">
    <source>
        <dbReference type="Pfam" id="PF25990"/>
    </source>
</evidence>
<dbReference type="Pfam" id="PF25975">
    <property type="entry name" value="CzcB_C"/>
    <property type="match status" value="1"/>
</dbReference>
<evidence type="ECO:0000259" key="5">
    <source>
        <dbReference type="Pfam" id="PF25973"/>
    </source>
</evidence>
<dbReference type="RefSeq" id="WP_078697634.1">
    <property type="nucleotide sequence ID" value="NZ_FUYH01000033.1"/>
</dbReference>
<feature type="domain" description="CzcB-like C-terminal circularly permuted SH3-like" evidence="6">
    <location>
        <begin position="350"/>
        <end position="398"/>
    </location>
</feature>
<feature type="coiled-coil region" evidence="4">
    <location>
        <begin position="109"/>
        <end position="143"/>
    </location>
</feature>
<evidence type="ECO:0000256" key="2">
    <source>
        <dbReference type="ARBA" id="ARBA00009477"/>
    </source>
</evidence>
<dbReference type="Pfam" id="PF25973">
    <property type="entry name" value="BSH_CzcB"/>
    <property type="match status" value="1"/>
</dbReference>
<dbReference type="Gene3D" id="2.40.30.170">
    <property type="match status" value="1"/>
</dbReference>
<dbReference type="Pfam" id="PF25990">
    <property type="entry name" value="Beta-barrel_YknX"/>
    <property type="match status" value="1"/>
</dbReference>
<protein>
    <submittedName>
        <fullName evidence="8">Membrane fusion protein, macrolide-specific efflux system</fullName>
    </submittedName>
</protein>
<dbReference type="GO" id="GO:0022857">
    <property type="term" value="F:transmembrane transporter activity"/>
    <property type="evidence" value="ECO:0007669"/>
    <property type="project" value="InterPro"/>
</dbReference>
<accession>A0A1T4YAY6</accession>
<dbReference type="GO" id="GO:0030313">
    <property type="term" value="C:cell envelope"/>
    <property type="evidence" value="ECO:0007669"/>
    <property type="project" value="UniProtKB-SubCell"/>
</dbReference>
<dbReference type="Proteomes" id="UP000190105">
    <property type="component" value="Unassembled WGS sequence"/>
</dbReference>
<dbReference type="InterPro" id="IPR058647">
    <property type="entry name" value="BSH_CzcB-like"/>
</dbReference>
<dbReference type="InterPro" id="IPR058636">
    <property type="entry name" value="Beta-barrel_YknX"/>
</dbReference>
<dbReference type="Gene3D" id="2.40.420.20">
    <property type="match status" value="1"/>
</dbReference>
<evidence type="ECO:0000259" key="6">
    <source>
        <dbReference type="Pfam" id="PF25975"/>
    </source>
</evidence>
<feature type="domain" description="YknX-like beta-barrel" evidence="7">
    <location>
        <begin position="265"/>
        <end position="338"/>
    </location>
</feature>
<comment type="similarity">
    <text evidence="2">Belongs to the membrane fusion protein (MFP) (TC 8.A.1) family.</text>
</comment>
<evidence type="ECO:0000313" key="9">
    <source>
        <dbReference type="Proteomes" id="UP000190105"/>
    </source>
</evidence>
<evidence type="ECO:0000256" key="1">
    <source>
        <dbReference type="ARBA" id="ARBA00004196"/>
    </source>
</evidence>
<evidence type="ECO:0000256" key="4">
    <source>
        <dbReference type="SAM" id="Coils"/>
    </source>
</evidence>
<evidence type="ECO:0000313" key="8">
    <source>
        <dbReference type="EMBL" id="SKA98987.1"/>
    </source>
</evidence>
<dbReference type="STRING" id="1147123.SAMN05443428_1337"/>
<dbReference type="InterPro" id="IPR006143">
    <property type="entry name" value="RND_pump_MFP"/>
</dbReference>
<organism evidence="8 9">
    <name type="scientific">Caloramator quimbayensis</name>
    <dbReference type="NCBI Taxonomy" id="1147123"/>
    <lineage>
        <taxon>Bacteria</taxon>
        <taxon>Bacillati</taxon>
        <taxon>Bacillota</taxon>
        <taxon>Clostridia</taxon>
        <taxon>Eubacteriales</taxon>
        <taxon>Clostridiaceae</taxon>
        <taxon>Caloramator</taxon>
    </lineage>
</organism>
<dbReference type="GO" id="GO:0016020">
    <property type="term" value="C:membrane"/>
    <property type="evidence" value="ECO:0007669"/>
    <property type="project" value="InterPro"/>
</dbReference>
<dbReference type="OrthoDB" id="85226at2"/>
<comment type="subcellular location">
    <subcellularLocation>
        <location evidence="1">Cell envelope</location>
    </subcellularLocation>
</comment>
<reference evidence="9" key="1">
    <citation type="submission" date="2017-02" db="EMBL/GenBank/DDBJ databases">
        <authorList>
            <person name="Varghese N."/>
            <person name="Submissions S."/>
        </authorList>
    </citation>
    <scope>NUCLEOTIDE SEQUENCE [LARGE SCALE GENOMIC DNA]</scope>
    <source>
        <strain evidence="9">USBA 833</strain>
    </source>
</reference>
<keyword evidence="3 4" id="KW-0175">Coiled coil</keyword>
<dbReference type="PANTHER" id="PTHR32347:SF14">
    <property type="entry name" value="EFFLUX SYSTEM COMPONENT YKNX-RELATED"/>
    <property type="match status" value="1"/>
</dbReference>
<dbReference type="NCBIfam" id="TIGR01730">
    <property type="entry name" value="RND_mfp"/>
    <property type="match status" value="1"/>
</dbReference>
<sequence>MFKKIKIFALNKKMIKYAIVLMIVAFCAGGYAIYQNNKAKSAMAQVSYKQVAAQRGDLTIAISVDGKAELPTLGLSFPTGGKIKEIYVTPGQKVKKGDVLAELDTTDLNNQLQSANNDYQISLLKLEQAKANHNKNIQDAKASVDSSKSQVDKLYLEYYPMTQLPDAYTKTEIEQKRMDYENAKRSYENQLSNYNRILSDSSDIKLAELNLQSAQTKLKTINDNIANAKLIAPSDGTVLSVSNSAGEVIGENVKLVQLSKGGNVAVTAQISEIDLPKIKIGQEAEVEFEAYSKKAYTGKITSINLLPNTDSNGIVSYNVSVQLNSATDEIKTGMNCTIKFILKQKKDVLYIPNKAVKMVNGQQVVYIQDKDGNKKEQVIKTGFTDGTNVEVIEGLNNRDIVLVEDKKTSR</sequence>
<dbReference type="SUPFAM" id="SSF111369">
    <property type="entry name" value="HlyD-like secretion proteins"/>
    <property type="match status" value="1"/>
</dbReference>
<feature type="domain" description="CzcB-like barrel-sandwich hybrid" evidence="5">
    <location>
        <begin position="79"/>
        <end position="259"/>
    </location>
</feature>
<name>A0A1T4YAY6_9CLOT</name>
<proteinExistence type="inferred from homology"/>
<gene>
    <name evidence="8" type="ORF">SAMN05443428_1337</name>
</gene>
<feature type="coiled-coil region" evidence="4">
    <location>
        <begin position="170"/>
        <end position="231"/>
    </location>
</feature>
<dbReference type="AlphaFoldDB" id="A0A1T4YAY6"/>
<dbReference type="InterPro" id="IPR050465">
    <property type="entry name" value="UPF0194_transport"/>
</dbReference>